<dbReference type="EMBL" id="MLJW01000743">
    <property type="protein sequence ID" value="OIQ83033.1"/>
    <property type="molecule type" value="Genomic_DNA"/>
</dbReference>
<dbReference type="InterPro" id="IPR010389">
    <property type="entry name" value="Urate_ox_N"/>
</dbReference>
<keyword evidence="1" id="KW-0472">Membrane</keyword>
<evidence type="ECO:0000256" key="1">
    <source>
        <dbReference type="SAM" id="Phobius"/>
    </source>
</evidence>
<name>A0A1J5QHL6_9ZZZZ</name>
<dbReference type="AlphaFoldDB" id="A0A1J5QHL6"/>
<proteinExistence type="predicted"/>
<dbReference type="Pfam" id="PF06181">
    <property type="entry name" value="Urate_ox_N"/>
    <property type="match status" value="1"/>
</dbReference>
<feature type="transmembrane region" description="Helical" evidence="1">
    <location>
        <begin position="56"/>
        <end position="75"/>
    </location>
</feature>
<comment type="caution">
    <text evidence="3">The sequence shown here is derived from an EMBL/GenBank/DDBJ whole genome shotgun (WGS) entry which is preliminary data.</text>
</comment>
<feature type="transmembrane region" description="Helical" evidence="1">
    <location>
        <begin position="6"/>
        <end position="26"/>
    </location>
</feature>
<keyword evidence="1" id="KW-1133">Transmembrane helix</keyword>
<reference evidence="3" key="1">
    <citation type="submission" date="2016-10" db="EMBL/GenBank/DDBJ databases">
        <title>Sequence of Gallionella enrichment culture.</title>
        <authorList>
            <person name="Poehlein A."/>
            <person name="Muehling M."/>
            <person name="Daniel R."/>
        </authorList>
    </citation>
    <scope>NUCLEOTIDE SEQUENCE</scope>
</reference>
<accession>A0A1J5QHL6</accession>
<feature type="transmembrane region" description="Helical" evidence="1">
    <location>
        <begin position="87"/>
        <end position="109"/>
    </location>
</feature>
<dbReference type="PIRSF" id="PIRSF032086">
    <property type="entry name" value="UCP032086"/>
    <property type="match status" value="1"/>
</dbReference>
<keyword evidence="1" id="KW-0812">Transmembrane</keyword>
<gene>
    <name evidence="3" type="ORF">GALL_351800</name>
</gene>
<organism evidence="3">
    <name type="scientific">mine drainage metagenome</name>
    <dbReference type="NCBI Taxonomy" id="410659"/>
    <lineage>
        <taxon>unclassified sequences</taxon>
        <taxon>metagenomes</taxon>
        <taxon>ecological metagenomes</taxon>
    </lineage>
</organism>
<dbReference type="InterPro" id="IPR016988">
    <property type="entry name" value="UCP032086"/>
</dbReference>
<protein>
    <recommendedName>
        <fullName evidence="2">Urate oxidase N-terminal domain-containing protein</fullName>
    </recommendedName>
</protein>
<evidence type="ECO:0000259" key="2">
    <source>
        <dbReference type="Pfam" id="PF06181"/>
    </source>
</evidence>
<feature type="domain" description="Urate oxidase N-terminal" evidence="2">
    <location>
        <begin position="88"/>
        <end position="152"/>
    </location>
</feature>
<feature type="transmembrane region" description="Helical" evidence="1">
    <location>
        <begin position="140"/>
        <end position="161"/>
    </location>
</feature>
<evidence type="ECO:0000313" key="3">
    <source>
        <dbReference type="EMBL" id="OIQ83033.1"/>
    </source>
</evidence>
<sequence>MDFVPAMARWIHFLSGITWVGLLFYFNLVQMPALKDATADGTAAGITRHIAPRALLWFRWSALVTWFAGAALLGPHLPAAFMLRPEMAPIGIGAWLGTIMLLNVWGLIWPNQKKILGIKPATDEEKAVARRVAMLASRTNMMLAIPMLFFMAGGLSHRAIFGL</sequence>